<sequence length="165" mass="19613">MKVIISHDIDHLTVLEHKKDLIIPKFIVKSCIELVIKTISFREFFNRFKDFLKNKWHNLEELMKFDKENGIKATFFIGVNKGLGLSYNIEDAKFWIHEILKEGFDVGIHGIEYKDLKKMEIEYKTFKKISGLSRFGIRMHYLRMDKLTLINLEKLGYLFDSSVYT</sequence>
<protein>
    <recommendedName>
        <fullName evidence="2">NodB homology domain-containing protein</fullName>
    </recommendedName>
</protein>
<name>A0A7C0Y862_DESA2</name>
<dbReference type="Proteomes" id="UP000886289">
    <property type="component" value="Unassembled WGS sequence"/>
</dbReference>
<dbReference type="SUPFAM" id="SSF88713">
    <property type="entry name" value="Glycoside hydrolase/deacetylase"/>
    <property type="match status" value="1"/>
</dbReference>
<dbReference type="GO" id="GO:0005975">
    <property type="term" value="P:carbohydrate metabolic process"/>
    <property type="evidence" value="ECO:0007669"/>
    <property type="project" value="InterPro"/>
</dbReference>
<evidence type="ECO:0000313" key="1">
    <source>
        <dbReference type="EMBL" id="HDD44890.1"/>
    </source>
</evidence>
<dbReference type="EMBL" id="DRBS01000315">
    <property type="protein sequence ID" value="HDD44890.1"/>
    <property type="molecule type" value="Genomic_DNA"/>
</dbReference>
<dbReference type="InterPro" id="IPR011330">
    <property type="entry name" value="Glyco_hydro/deAcase_b/a-brl"/>
</dbReference>
<reference evidence="1" key="1">
    <citation type="journal article" date="2020" name="mSystems">
        <title>Genome- and Community-Level Interaction Insights into Carbon Utilization and Element Cycling Functions of Hydrothermarchaeota in Hydrothermal Sediment.</title>
        <authorList>
            <person name="Zhou Z."/>
            <person name="Liu Y."/>
            <person name="Xu W."/>
            <person name="Pan J."/>
            <person name="Luo Z.H."/>
            <person name="Li M."/>
        </authorList>
    </citation>
    <scope>NUCLEOTIDE SEQUENCE [LARGE SCALE GENOMIC DNA]</scope>
    <source>
        <strain evidence="1">HyVt-233</strain>
    </source>
</reference>
<evidence type="ECO:0008006" key="2">
    <source>
        <dbReference type="Google" id="ProtNLM"/>
    </source>
</evidence>
<accession>A0A7C0Y862</accession>
<comment type="caution">
    <text evidence="1">The sequence shown here is derived from an EMBL/GenBank/DDBJ whole genome shotgun (WGS) entry which is preliminary data.</text>
</comment>
<feature type="non-terminal residue" evidence="1">
    <location>
        <position position="165"/>
    </location>
</feature>
<organism evidence="1">
    <name type="scientific">Desulfofervidus auxilii</name>
    <dbReference type="NCBI Taxonomy" id="1621989"/>
    <lineage>
        <taxon>Bacteria</taxon>
        <taxon>Pseudomonadati</taxon>
        <taxon>Thermodesulfobacteriota</taxon>
        <taxon>Candidatus Desulfofervidia</taxon>
        <taxon>Candidatus Desulfofervidales</taxon>
        <taxon>Candidatus Desulfofervidaceae</taxon>
        <taxon>Candidatus Desulfofervidus</taxon>
    </lineage>
</organism>
<proteinExistence type="predicted"/>
<dbReference type="Gene3D" id="3.20.20.370">
    <property type="entry name" value="Glycoside hydrolase/deacetylase"/>
    <property type="match status" value="1"/>
</dbReference>
<gene>
    <name evidence="1" type="ORF">ENG63_08545</name>
</gene>
<dbReference type="AlphaFoldDB" id="A0A7C0Y862"/>